<dbReference type="EMBL" id="KV429102">
    <property type="protein sequence ID" value="KZT65607.1"/>
    <property type="molecule type" value="Genomic_DNA"/>
</dbReference>
<reference evidence="1 2" key="1">
    <citation type="journal article" date="2016" name="Mol. Biol. Evol.">
        <title>Comparative Genomics of Early-Diverging Mushroom-Forming Fungi Provides Insights into the Origins of Lignocellulose Decay Capabilities.</title>
        <authorList>
            <person name="Nagy L.G."/>
            <person name="Riley R."/>
            <person name="Tritt A."/>
            <person name="Adam C."/>
            <person name="Daum C."/>
            <person name="Floudas D."/>
            <person name="Sun H."/>
            <person name="Yadav J.S."/>
            <person name="Pangilinan J."/>
            <person name="Larsson K.H."/>
            <person name="Matsuura K."/>
            <person name="Barry K."/>
            <person name="Labutti K."/>
            <person name="Kuo R."/>
            <person name="Ohm R.A."/>
            <person name="Bhattacharya S.S."/>
            <person name="Shirouzu T."/>
            <person name="Yoshinaga Y."/>
            <person name="Martin F.M."/>
            <person name="Grigoriev I.V."/>
            <person name="Hibbett D.S."/>
        </authorList>
    </citation>
    <scope>NUCLEOTIDE SEQUENCE [LARGE SCALE GENOMIC DNA]</scope>
    <source>
        <strain evidence="1 2">L-15889</strain>
    </source>
</reference>
<evidence type="ECO:0000313" key="2">
    <source>
        <dbReference type="Proteomes" id="UP000076727"/>
    </source>
</evidence>
<evidence type="ECO:0000313" key="1">
    <source>
        <dbReference type="EMBL" id="KZT65607.1"/>
    </source>
</evidence>
<dbReference type="AlphaFoldDB" id="A0A165MFA8"/>
<proteinExistence type="predicted"/>
<organism evidence="1 2">
    <name type="scientific">Daedalea quercina L-15889</name>
    <dbReference type="NCBI Taxonomy" id="1314783"/>
    <lineage>
        <taxon>Eukaryota</taxon>
        <taxon>Fungi</taxon>
        <taxon>Dikarya</taxon>
        <taxon>Basidiomycota</taxon>
        <taxon>Agaricomycotina</taxon>
        <taxon>Agaricomycetes</taxon>
        <taxon>Polyporales</taxon>
        <taxon>Fomitopsis</taxon>
    </lineage>
</organism>
<protein>
    <submittedName>
        <fullName evidence="1">Uncharacterized protein</fullName>
    </submittedName>
</protein>
<dbReference type="Proteomes" id="UP000076727">
    <property type="component" value="Unassembled WGS sequence"/>
</dbReference>
<accession>A0A165MFA8</accession>
<dbReference type="OrthoDB" id="2811492at2759"/>
<keyword evidence="2" id="KW-1185">Reference proteome</keyword>
<name>A0A165MFA8_9APHY</name>
<sequence length="185" mass="20530">MPHLDPTSKVYAARYYRLLDVLKTEGLVEPRYDANSPGEWLAWAHGCFLFESRSRAILLANNTLPAPRSFPEIDELMRYLDKVFHRDGNQGDILGLGLSYDRLVRDLGAARTDQPGRASSSREPTLPDNLESMGRAIHNIAVDQRRMHGTLVGLLEIRLFIGVGVVVMGVGVKGIDMRVAEAVTS</sequence>
<gene>
    <name evidence="1" type="ORF">DAEQUDRAFT_768670</name>
</gene>